<feature type="transmembrane region" description="Helical" evidence="1">
    <location>
        <begin position="97"/>
        <end position="115"/>
    </location>
</feature>
<dbReference type="Proteomes" id="UP000032352">
    <property type="component" value="Chromosome"/>
</dbReference>
<dbReference type="PANTHER" id="PTHR40031:SF1">
    <property type="entry name" value="MEMBRANE-BOUND METAL-DEPENDENT HYDROLASE"/>
    <property type="match status" value="1"/>
</dbReference>
<dbReference type="EMBL" id="CP059733">
    <property type="protein sequence ID" value="WDE07452.1"/>
    <property type="molecule type" value="Genomic_DNA"/>
</dbReference>
<protein>
    <submittedName>
        <fullName evidence="2">Metal-dependent hydrolase</fullName>
    </submittedName>
</protein>
<dbReference type="AlphaFoldDB" id="A0AAF0C9F6"/>
<dbReference type="KEGG" id="tvd:SG34_011490"/>
<gene>
    <name evidence="2" type="ORF">SG34_011490</name>
</gene>
<dbReference type="PANTHER" id="PTHR40031">
    <property type="entry name" value="HYPOTHETICAL MEMBRANE SPANNING PROTEIN"/>
    <property type="match status" value="1"/>
</dbReference>
<reference evidence="2 3" key="1">
    <citation type="journal article" date="2015" name="Genome Announc.">
        <title>Draft Genome Sequences of Marine Isolates of Thalassomonas viridans and Thalassomonas actiniarum.</title>
        <authorList>
            <person name="Olonade I."/>
            <person name="van Zyl L.J."/>
            <person name="Trindade M."/>
        </authorList>
    </citation>
    <scope>NUCLEOTIDE SEQUENCE [LARGE SCALE GENOMIC DNA]</scope>
    <source>
        <strain evidence="2 3">XOM25</strain>
    </source>
</reference>
<keyword evidence="3" id="KW-1185">Reference proteome</keyword>
<dbReference type="InterPro" id="IPR007404">
    <property type="entry name" value="YdjM-like"/>
</dbReference>
<feature type="transmembrane region" description="Helical" evidence="1">
    <location>
        <begin position="135"/>
        <end position="157"/>
    </location>
</feature>
<keyword evidence="1" id="KW-1133">Transmembrane helix</keyword>
<keyword evidence="2" id="KW-0378">Hydrolase</keyword>
<sequence>MDTLTHMLIGAGIAQLLPKSIQRAQIQAFSWQQKAVIGALAGIFPDIDYLLFPLDPLAFLAYWHRTHTHSIFLAPLWAWILALLWRQYKPCRQQTLLLFWISLAGILSHIISDSLTIYGTRWFSPLLNYQISWDLLFVVDIYFTLSILVTLILLILLRHKPFRACACLIPFAYLVLVIVLKSAAYNRLASPEKNLAQTSAPLILVPQPFSPFYWQAIKVADKAFYQAYLKLTDDNLGNKLSQLSGLAFNHLSYRLPGQIHWHRYPLMPDNPDWQTDAEKVWQHEKFSAFRDFTDYPVFYAYHQQAKTSCVWFSDLRYHWPGIVPTFRFGMCKKVGDSWQVVRMKYLSQGQVQKLN</sequence>
<keyword evidence="1" id="KW-0472">Membrane</keyword>
<proteinExistence type="predicted"/>
<feature type="transmembrane region" description="Helical" evidence="1">
    <location>
        <begin position="164"/>
        <end position="185"/>
    </location>
</feature>
<dbReference type="InterPro" id="IPR053170">
    <property type="entry name" value="Transcription_regulator"/>
</dbReference>
<keyword evidence="1" id="KW-0812">Transmembrane</keyword>
<dbReference type="Pfam" id="PF04307">
    <property type="entry name" value="YdjM"/>
    <property type="match status" value="1"/>
</dbReference>
<name>A0AAF0C9F6_9GAMM</name>
<dbReference type="RefSeq" id="WP_044837861.1">
    <property type="nucleotide sequence ID" value="NZ_CP059733.1"/>
</dbReference>
<reference evidence="2 3" key="2">
    <citation type="journal article" date="2022" name="Mar. Drugs">
        <title>Bioassay-Guided Fractionation Leads to the Detection of Cholic Acid Generated by the Rare Thalassomonas sp.</title>
        <authorList>
            <person name="Pheiffer F."/>
            <person name="Schneider Y.K."/>
            <person name="Hansen E.H."/>
            <person name="Andersen J.H."/>
            <person name="Isaksson J."/>
            <person name="Busche T."/>
            <person name="R C."/>
            <person name="Kalinowski J."/>
            <person name="Zyl L.V."/>
            <person name="Trindade M."/>
        </authorList>
    </citation>
    <scope>NUCLEOTIDE SEQUENCE [LARGE SCALE GENOMIC DNA]</scope>
    <source>
        <strain evidence="2 3">XOM25</strain>
    </source>
</reference>
<evidence type="ECO:0000313" key="3">
    <source>
        <dbReference type="Proteomes" id="UP000032352"/>
    </source>
</evidence>
<accession>A0AAF0C9F6</accession>
<feature type="transmembrane region" description="Helical" evidence="1">
    <location>
        <begin position="66"/>
        <end position="85"/>
    </location>
</feature>
<dbReference type="GO" id="GO:0016787">
    <property type="term" value="F:hydrolase activity"/>
    <property type="evidence" value="ECO:0007669"/>
    <property type="project" value="UniProtKB-KW"/>
</dbReference>
<evidence type="ECO:0000256" key="1">
    <source>
        <dbReference type="SAM" id="Phobius"/>
    </source>
</evidence>
<organism evidence="2 3">
    <name type="scientific">Thalassomonas viridans</name>
    <dbReference type="NCBI Taxonomy" id="137584"/>
    <lineage>
        <taxon>Bacteria</taxon>
        <taxon>Pseudomonadati</taxon>
        <taxon>Pseudomonadota</taxon>
        <taxon>Gammaproteobacteria</taxon>
        <taxon>Alteromonadales</taxon>
        <taxon>Colwelliaceae</taxon>
        <taxon>Thalassomonas</taxon>
    </lineage>
</organism>
<evidence type="ECO:0000313" key="2">
    <source>
        <dbReference type="EMBL" id="WDE07452.1"/>
    </source>
</evidence>